<protein>
    <submittedName>
        <fullName evidence="1">Uncharacterized protein</fullName>
    </submittedName>
</protein>
<dbReference type="EMBL" id="CAIY01000080">
    <property type="protein sequence ID" value="CCH68158.1"/>
    <property type="molecule type" value="Genomic_DNA"/>
</dbReference>
<dbReference type="Proteomes" id="UP000053051">
    <property type="component" value="Unassembled WGS sequence"/>
</dbReference>
<keyword evidence="2" id="KW-1185">Reference proteome</keyword>
<reference evidence="2" key="2">
    <citation type="submission" date="2016-01" db="EMBL/GenBank/DDBJ databases">
        <title>Diatom-associated endosymboitic cyanobacterium lacks core nitrogen metabolism enzymes.</title>
        <authorList>
            <person name="Hilton J.A."/>
            <person name="Foster R.A."/>
            <person name="Tripp H.J."/>
            <person name="Carter B.J."/>
            <person name="Zehr J.P."/>
            <person name="Villareal T.A."/>
        </authorList>
    </citation>
    <scope>NUCLEOTIDE SEQUENCE [LARGE SCALE GENOMIC DNA]</scope>
    <source>
        <strain evidence="2">HH01</strain>
    </source>
</reference>
<gene>
    <name evidence="1" type="ORF">RINTHH_20030</name>
</gene>
<evidence type="ECO:0000313" key="2">
    <source>
        <dbReference type="Proteomes" id="UP000053051"/>
    </source>
</evidence>
<evidence type="ECO:0000313" key="1">
    <source>
        <dbReference type="EMBL" id="CCH68158.1"/>
    </source>
</evidence>
<sequence>MTFLQFKCYDDLLIINDKVNDYGGNATAGGDWVSSETLNVSSNS</sequence>
<comment type="caution">
    <text evidence="1">The sequence shown here is derived from an EMBL/GenBank/DDBJ whole genome shotgun (WGS) entry which is preliminary data.</text>
</comment>
<reference evidence="1 2" key="1">
    <citation type="submission" date="2012-05" db="EMBL/GenBank/DDBJ databases">
        <authorList>
            <person name="Hilton J."/>
        </authorList>
    </citation>
    <scope>NUCLEOTIDE SEQUENCE [LARGE SCALE GENOMIC DNA]</scope>
    <source>
        <strain evidence="1 2">HH01</strain>
    </source>
</reference>
<proteinExistence type="predicted"/>
<organism evidence="1 2">
    <name type="scientific">Richelia intracellularis HH01</name>
    <dbReference type="NCBI Taxonomy" id="1165094"/>
    <lineage>
        <taxon>Bacteria</taxon>
        <taxon>Bacillati</taxon>
        <taxon>Cyanobacteriota</taxon>
        <taxon>Cyanophyceae</taxon>
        <taxon>Nostocales</taxon>
        <taxon>Nostocaceae</taxon>
        <taxon>Richelia</taxon>
    </lineage>
</organism>
<name>M1X1G2_9NOST</name>
<accession>M1X1G2</accession>
<dbReference type="AlphaFoldDB" id="M1X1G2"/>